<keyword evidence="4 6" id="KW-0472">Membrane</keyword>
<dbReference type="PANTHER" id="PTHR24027:SF438">
    <property type="entry name" value="CADHERIN 23"/>
    <property type="match status" value="1"/>
</dbReference>
<keyword evidence="2" id="KW-0677">Repeat</keyword>
<dbReference type="GO" id="GO:0007156">
    <property type="term" value="P:homophilic cell adhesion via plasma membrane adhesion molecules"/>
    <property type="evidence" value="ECO:0007669"/>
    <property type="project" value="InterPro"/>
</dbReference>
<dbReference type="SUPFAM" id="SSF49313">
    <property type="entry name" value="Cadherin-like"/>
    <property type="match status" value="4"/>
</dbReference>
<feature type="domain" description="Cadherin" evidence="7">
    <location>
        <begin position="93"/>
        <end position="235"/>
    </location>
</feature>
<dbReference type="PROSITE" id="PS50268">
    <property type="entry name" value="CADHERIN_2"/>
    <property type="match status" value="4"/>
</dbReference>
<comment type="caution">
    <text evidence="8">The sequence shown here is derived from an EMBL/GenBank/DDBJ whole genome shotgun (WGS) entry which is preliminary data.</text>
</comment>
<evidence type="ECO:0000256" key="3">
    <source>
        <dbReference type="ARBA" id="ARBA00022837"/>
    </source>
</evidence>
<dbReference type="OrthoDB" id="6252479at2759"/>
<keyword evidence="6" id="KW-0812">Transmembrane</keyword>
<proteinExistence type="predicted"/>
<dbReference type="EMBL" id="CAAALY010005378">
    <property type="protein sequence ID" value="VEL09064.1"/>
    <property type="molecule type" value="Genomic_DNA"/>
</dbReference>
<feature type="domain" description="Cadherin" evidence="7">
    <location>
        <begin position="19"/>
        <end position="54"/>
    </location>
</feature>
<dbReference type="InterPro" id="IPR020894">
    <property type="entry name" value="Cadherin_CS"/>
</dbReference>
<feature type="domain" description="Cadherin" evidence="7">
    <location>
        <begin position="371"/>
        <end position="542"/>
    </location>
</feature>
<evidence type="ECO:0000256" key="4">
    <source>
        <dbReference type="ARBA" id="ARBA00023136"/>
    </source>
</evidence>
<evidence type="ECO:0000256" key="1">
    <source>
        <dbReference type="ARBA" id="ARBA00004370"/>
    </source>
</evidence>
<dbReference type="GO" id="GO:0016342">
    <property type="term" value="C:catenin complex"/>
    <property type="evidence" value="ECO:0007669"/>
    <property type="project" value="TreeGrafter"/>
</dbReference>
<dbReference type="InterPro" id="IPR002126">
    <property type="entry name" value="Cadherin-like_dom"/>
</dbReference>
<name>A0A3S4ZQ09_9PLAT</name>
<dbReference type="InterPro" id="IPR039808">
    <property type="entry name" value="Cadherin"/>
</dbReference>
<sequence>MSVEPEAGHLPSSSSAFGQLEFRIEAVDQGVPQLTASATILLQLVDVNDHPPEIFIYYLNQKESSAAKTTGRFAPATRYIWGQLTENSGRVMVAQVTVTDPDAVGSDSEISCHVNDSRFSLDPIPLSGVTAWTPGISPTDNSEVRLLSESGATRMYKLMAITSLDREALATTGQTTSAFGLPGNAATGPRRPVHVRFNLVCSDSSTQPLLSGGKLTSTVEVRLELVDVNDNPPKFDRNMYTFTVSENRPALQDGISASASKTPASGALSRYFLGRVHASDPDDSANGAIEYLLTSESGAPPIGVEIDPVTGSLYVVRPFDRETTSQIVFQVLAVDSDRSDRPELRSAVRLTGSSEIRLLVADVNDCAPIFQETNYHFEVEENVDLAQVGRVWATDADQAAAGEIVYRLGVDLLQHLRSESVAASNASPLLPSRQMTASSSGVQDLQAELKEVNSRFQVDSRTGLIRLRGRLDRERRAHYEFIVLAIDNPRSKQTRSSLGLLRFTQSNGARNPIHPEEDSVQFTATATVLVSVLDQNDNPPRIISPQNHAEFILTPAQLIAGNTIFTIRAEDVDFGENATIEYDLIHLPRRPASTGRQNTVAVKLSLASHAENATISDEVNSLRSAFQSGSEKLAQTSNSSSAEQLISRSVSASDLQNVGDGSEIVEPESVEDAKDAEAVEEFPFAIDRSAGICYLRQSVPQLPADGRRSYVFRIVAYDLGRPKRLNSSMIVRIVCQSPSTLDSMASRLSGSDLFYPIGGSPPTTGIHGLTFGSSSNGGTADDYSIQALGPYNPTGRTISDRTLVVILTTVFVLLSLTTLVLLLLVRYRTFFMRNLPSRQKTDKSYVSGEFIISTISLLASLHLVNFAYPIWSLLQLTH</sequence>
<evidence type="ECO:0000313" key="8">
    <source>
        <dbReference type="EMBL" id="VEL09064.1"/>
    </source>
</evidence>
<evidence type="ECO:0000256" key="5">
    <source>
        <dbReference type="PROSITE-ProRule" id="PRU00043"/>
    </source>
</evidence>
<evidence type="ECO:0000256" key="2">
    <source>
        <dbReference type="ARBA" id="ARBA00022737"/>
    </source>
</evidence>
<feature type="transmembrane region" description="Helical" evidence="6">
    <location>
        <begin position="803"/>
        <end position="825"/>
    </location>
</feature>
<reference evidence="8" key="1">
    <citation type="submission" date="2018-11" db="EMBL/GenBank/DDBJ databases">
        <authorList>
            <consortium name="Pathogen Informatics"/>
        </authorList>
    </citation>
    <scope>NUCLEOTIDE SEQUENCE</scope>
</reference>
<evidence type="ECO:0000259" key="7">
    <source>
        <dbReference type="PROSITE" id="PS50268"/>
    </source>
</evidence>
<dbReference type="InterPro" id="IPR015919">
    <property type="entry name" value="Cadherin-like_sf"/>
</dbReference>
<accession>A0A3S4ZQ09</accession>
<keyword evidence="3 5" id="KW-0106">Calcium</keyword>
<dbReference type="Gene3D" id="2.60.40.60">
    <property type="entry name" value="Cadherins"/>
    <property type="match status" value="5"/>
</dbReference>
<dbReference type="GO" id="GO:0016477">
    <property type="term" value="P:cell migration"/>
    <property type="evidence" value="ECO:0007669"/>
    <property type="project" value="TreeGrafter"/>
</dbReference>
<dbReference type="SMART" id="SM00112">
    <property type="entry name" value="CA"/>
    <property type="match status" value="3"/>
</dbReference>
<dbReference type="PANTHER" id="PTHR24027">
    <property type="entry name" value="CADHERIN-23"/>
    <property type="match status" value="1"/>
</dbReference>
<feature type="transmembrane region" description="Helical" evidence="6">
    <location>
        <begin position="846"/>
        <end position="871"/>
    </location>
</feature>
<feature type="domain" description="Cadherin" evidence="7">
    <location>
        <begin position="236"/>
        <end position="370"/>
    </location>
</feature>
<keyword evidence="6" id="KW-1133">Transmembrane helix</keyword>
<dbReference type="PROSITE" id="PS00232">
    <property type="entry name" value="CADHERIN_1"/>
    <property type="match status" value="3"/>
</dbReference>
<organism evidence="8 9">
    <name type="scientific">Protopolystoma xenopodis</name>
    <dbReference type="NCBI Taxonomy" id="117903"/>
    <lineage>
        <taxon>Eukaryota</taxon>
        <taxon>Metazoa</taxon>
        <taxon>Spiralia</taxon>
        <taxon>Lophotrochozoa</taxon>
        <taxon>Platyhelminthes</taxon>
        <taxon>Monogenea</taxon>
        <taxon>Polyopisthocotylea</taxon>
        <taxon>Polystomatidea</taxon>
        <taxon>Polystomatidae</taxon>
        <taxon>Protopolystoma</taxon>
    </lineage>
</organism>
<dbReference type="AlphaFoldDB" id="A0A3S4ZQ09"/>
<dbReference type="PRINTS" id="PR00205">
    <property type="entry name" value="CADHERIN"/>
</dbReference>
<evidence type="ECO:0000313" key="9">
    <source>
        <dbReference type="Proteomes" id="UP000784294"/>
    </source>
</evidence>
<protein>
    <recommendedName>
        <fullName evidence="7">Cadherin domain-containing protein</fullName>
    </recommendedName>
</protein>
<dbReference type="GO" id="GO:0008013">
    <property type="term" value="F:beta-catenin binding"/>
    <property type="evidence" value="ECO:0007669"/>
    <property type="project" value="TreeGrafter"/>
</dbReference>
<dbReference type="Proteomes" id="UP000784294">
    <property type="component" value="Unassembled WGS sequence"/>
</dbReference>
<dbReference type="Pfam" id="PF00028">
    <property type="entry name" value="Cadherin"/>
    <property type="match status" value="2"/>
</dbReference>
<dbReference type="CDD" id="cd11304">
    <property type="entry name" value="Cadherin_repeat"/>
    <property type="match status" value="4"/>
</dbReference>
<dbReference type="GO" id="GO:0045296">
    <property type="term" value="F:cadherin binding"/>
    <property type="evidence" value="ECO:0007669"/>
    <property type="project" value="TreeGrafter"/>
</dbReference>
<evidence type="ECO:0000256" key="6">
    <source>
        <dbReference type="SAM" id="Phobius"/>
    </source>
</evidence>
<keyword evidence="9" id="KW-1185">Reference proteome</keyword>
<dbReference type="GO" id="GO:0005509">
    <property type="term" value="F:calcium ion binding"/>
    <property type="evidence" value="ECO:0007669"/>
    <property type="project" value="UniProtKB-UniRule"/>
</dbReference>
<gene>
    <name evidence="8" type="ORF">PXEA_LOCUS2504</name>
</gene>
<comment type="subcellular location">
    <subcellularLocation>
        <location evidence="1">Membrane</location>
    </subcellularLocation>
</comment>